<dbReference type="Gene3D" id="2.60.40.10">
    <property type="entry name" value="Immunoglobulins"/>
    <property type="match status" value="1"/>
</dbReference>
<sequence length="148" mass="16643">MFKILLFYFFSGDNAQTLLSVKTGDPDYVIAHKNCALALNCSVLYNASFGYPRFTWLKNGAPVEDSRRVHVLENGTLFIRRVLHKLKKDVTDQGTYRCIVELSEVGKVIVRDVKVDIAGEKPWSETEFPAIIPQSLTSFIGVAMVELT</sequence>
<reference evidence="3" key="1">
    <citation type="journal article" date="2019" name="bioRxiv">
        <title>The Genome of the Zebra Mussel, Dreissena polymorpha: A Resource for Invasive Species Research.</title>
        <authorList>
            <person name="McCartney M.A."/>
            <person name="Auch B."/>
            <person name="Kono T."/>
            <person name="Mallez S."/>
            <person name="Zhang Y."/>
            <person name="Obille A."/>
            <person name="Becker A."/>
            <person name="Abrahante J.E."/>
            <person name="Garbe J."/>
            <person name="Badalamenti J.P."/>
            <person name="Herman A."/>
            <person name="Mangelson H."/>
            <person name="Liachko I."/>
            <person name="Sullivan S."/>
            <person name="Sone E.D."/>
            <person name="Koren S."/>
            <person name="Silverstein K.A.T."/>
            <person name="Beckman K.B."/>
            <person name="Gohl D.M."/>
        </authorList>
    </citation>
    <scope>NUCLEOTIDE SEQUENCE</scope>
    <source>
        <strain evidence="3">Duluth1</strain>
        <tissue evidence="3">Whole animal</tissue>
    </source>
</reference>
<dbReference type="Pfam" id="PF13895">
    <property type="entry name" value="Ig_2"/>
    <property type="match status" value="1"/>
</dbReference>
<proteinExistence type="predicted"/>
<dbReference type="EMBL" id="JAIWYP010000002">
    <property type="protein sequence ID" value="KAH3875531.1"/>
    <property type="molecule type" value="Genomic_DNA"/>
</dbReference>
<evidence type="ECO:0000313" key="4">
    <source>
        <dbReference type="Proteomes" id="UP000828390"/>
    </source>
</evidence>
<comment type="caution">
    <text evidence="3">The sequence shown here is derived from an EMBL/GenBank/DDBJ whole genome shotgun (WGS) entry which is preliminary data.</text>
</comment>
<dbReference type="InterPro" id="IPR007110">
    <property type="entry name" value="Ig-like_dom"/>
</dbReference>
<dbReference type="AlphaFoldDB" id="A0A9D4MHR5"/>
<dbReference type="Proteomes" id="UP000828390">
    <property type="component" value="Unassembled WGS sequence"/>
</dbReference>
<gene>
    <name evidence="3" type="ORF">DPMN_038799</name>
</gene>
<accession>A0A9D4MHR5</accession>
<evidence type="ECO:0000256" key="1">
    <source>
        <dbReference type="SAM" id="SignalP"/>
    </source>
</evidence>
<dbReference type="PROSITE" id="PS50835">
    <property type="entry name" value="IG_LIKE"/>
    <property type="match status" value="1"/>
</dbReference>
<evidence type="ECO:0000259" key="2">
    <source>
        <dbReference type="PROSITE" id="PS50835"/>
    </source>
</evidence>
<feature type="domain" description="Ig-like" evidence="2">
    <location>
        <begin position="37"/>
        <end position="114"/>
    </location>
</feature>
<keyword evidence="4" id="KW-1185">Reference proteome</keyword>
<dbReference type="InterPro" id="IPR013783">
    <property type="entry name" value="Ig-like_fold"/>
</dbReference>
<name>A0A9D4MHR5_DREPO</name>
<keyword evidence="1" id="KW-0732">Signal</keyword>
<protein>
    <recommendedName>
        <fullName evidence="2">Ig-like domain-containing protein</fullName>
    </recommendedName>
</protein>
<reference evidence="3" key="2">
    <citation type="submission" date="2020-11" db="EMBL/GenBank/DDBJ databases">
        <authorList>
            <person name="McCartney M.A."/>
            <person name="Auch B."/>
            <person name="Kono T."/>
            <person name="Mallez S."/>
            <person name="Becker A."/>
            <person name="Gohl D.M."/>
            <person name="Silverstein K.A.T."/>
            <person name="Koren S."/>
            <person name="Bechman K.B."/>
            <person name="Herman A."/>
            <person name="Abrahante J.E."/>
            <person name="Garbe J."/>
        </authorList>
    </citation>
    <scope>NUCLEOTIDE SEQUENCE</scope>
    <source>
        <strain evidence="3">Duluth1</strain>
        <tissue evidence="3">Whole animal</tissue>
    </source>
</reference>
<dbReference type="InterPro" id="IPR036179">
    <property type="entry name" value="Ig-like_dom_sf"/>
</dbReference>
<dbReference type="SUPFAM" id="SSF48726">
    <property type="entry name" value="Immunoglobulin"/>
    <property type="match status" value="1"/>
</dbReference>
<feature type="chain" id="PRO_5038549995" description="Ig-like domain-containing protein" evidence="1">
    <location>
        <begin position="16"/>
        <end position="148"/>
    </location>
</feature>
<organism evidence="3 4">
    <name type="scientific">Dreissena polymorpha</name>
    <name type="common">Zebra mussel</name>
    <name type="synonym">Mytilus polymorpha</name>
    <dbReference type="NCBI Taxonomy" id="45954"/>
    <lineage>
        <taxon>Eukaryota</taxon>
        <taxon>Metazoa</taxon>
        <taxon>Spiralia</taxon>
        <taxon>Lophotrochozoa</taxon>
        <taxon>Mollusca</taxon>
        <taxon>Bivalvia</taxon>
        <taxon>Autobranchia</taxon>
        <taxon>Heteroconchia</taxon>
        <taxon>Euheterodonta</taxon>
        <taxon>Imparidentia</taxon>
        <taxon>Neoheterodontei</taxon>
        <taxon>Myida</taxon>
        <taxon>Dreissenoidea</taxon>
        <taxon>Dreissenidae</taxon>
        <taxon>Dreissena</taxon>
    </lineage>
</organism>
<feature type="signal peptide" evidence="1">
    <location>
        <begin position="1"/>
        <end position="15"/>
    </location>
</feature>
<evidence type="ECO:0000313" key="3">
    <source>
        <dbReference type="EMBL" id="KAH3875531.1"/>
    </source>
</evidence>